<dbReference type="PROSITE" id="PS50076">
    <property type="entry name" value="DNAJ_2"/>
    <property type="match status" value="1"/>
</dbReference>
<dbReference type="Proteomes" id="UP000184073">
    <property type="component" value="Unassembled WGS sequence"/>
</dbReference>
<evidence type="ECO:0000256" key="1">
    <source>
        <dbReference type="SAM" id="MobiDB-lite"/>
    </source>
</evidence>
<dbReference type="InterPro" id="IPR036869">
    <property type="entry name" value="J_dom_sf"/>
</dbReference>
<feature type="compositionally biased region" description="Polar residues" evidence="1">
    <location>
        <begin position="345"/>
        <end position="362"/>
    </location>
</feature>
<dbReference type="Pfam" id="PF00226">
    <property type="entry name" value="DnaJ"/>
    <property type="match status" value="1"/>
</dbReference>
<protein>
    <recommendedName>
        <fullName evidence="2">J domain-containing protein</fullName>
    </recommendedName>
</protein>
<evidence type="ECO:0000259" key="2">
    <source>
        <dbReference type="PROSITE" id="PS50076"/>
    </source>
</evidence>
<feature type="compositionally biased region" description="Basic and acidic residues" evidence="1">
    <location>
        <begin position="96"/>
        <end position="107"/>
    </location>
</feature>
<feature type="compositionally biased region" description="Polar residues" evidence="1">
    <location>
        <begin position="445"/>
        <end position="461"/>
    </location>
</feature>
<proteinExistence type="predicted"/>
<feature type="compositionally biased region" description="Basic and acidic residues" evidence="1">
    <location>
        <begin position="163"/>
        <end position="186"/>
    </location>
</feature>
<name>A0A1L9PVJ6_ASPVE</name>
<feature type="region of interest" description="Disordered" evidence="1">
    <location>
        <begin position="83"/>
        <end position="107"/>
    </location>
</feature>
<dbReference type="InterPro" id="IPR018253">
    <property type="entry name" value="DnaJ_domain_CS"/>
</dbReference>
<reference evidence="4" key="1">
    <citation type="journal article" date="2017" name="Genome Biol.">
        <title>Comparative genomics reveals high biological diversity and specific adaptations in the industrially and medically important fungal genus Aspergillus.</title>
        <authorList>
            <person name="de Vries R.P."/>
            <person name="Riley R."/>
            <person name="Wiebenga A."/>
            <person name="Aguilar-Osorio G."/>
            <person name="Amillis S."/>
            <person name="Uchima C.A."/>
            <person name="Anderluh G."/>
            <person name="Asadollahi M."/>
            <person name="Askin M."/>
            <person name="Barry K."/>
            <person name="Battaglia E."/>
            <person name="Bayram O."/>
            <person name="Benocci T."/>
            <person name="Braus-Stromeyer S.A."/>
            <person name="Caldana C."/>
            <person name="Canovas D."/>
            <person name="Cerqueira G.C."/>
            <person name="Chen F."/>
            <person name="Chen W."/>
            <person name="Choi C."/>
            <person name="Clum A."/>
            <person name="Dos Santos R.A."/>
            <person name="Damasio A.R."/>
            <person name="Diallinas G."/>
            <person name="Emri T."/>
            <person name="Fekete E."/>
            <person name="Flipphi M."/>
            <person name="Freyberg S."/>
            <person name="Gallo A."/>
            <person name="Gournas C."/>
            <person name="Habgood R."/>
            <person name="Hainaut M."/>
            <person name="Harispe M.L."/>
            <person name="Henrissat B."/>
            <person name="Hilden K.S."/>
            <person name="Hope R."/>
            <person name="Hossain A."/>
            <person name="Karabika E."/>
            <person name="Karaffa L."/>
            <person name="Karanyi Z."/>
            <person name="Krasevec N."/>
            <person name="Kuo A."/>
            <person name="Kusch H."/>
            <person name="LaButti K."/>
            <person name="Lagendijk E.L."/>
            <person name="Lapidus A."/>
            <person name="Levasseur A."/>
            <person name="Lindquist E."/>
            <person name="Lipzen A."/>
            <person name="Logrieco A.F."/>
            <person name="MacCabe A."/>
            <person name="Maekelae M.R."/>
            <person name="Malavazi I."/>
            <person name="Melin P."/>
            <person name="Meyer V."/>
            <person name="Mielnichuk N."/>
            <person name="Miskei M."/>
            <person name="Molnar A.P."/>
            <person name="Mule G."/>
            <person name="Ngan C.Y."/>
            <person name="Orejas M."/>
            <person name="Orosz E."/>
            <person name="Ouedraogo J.P."/>
            <person name="Overkamp K.M."/>
            <person name="Park H.-S."/>
            <person name="Perrone G."/>
            <person name="Piumi F."/>
            <person name="Punt P.J."/>
            <person name="Ram A.F."/>
            <person name="Ramon A."/>
            <person name="Rauscher S."/>
            <person name="Record E."/>
            <person name="Riano-Pachon D.M."/>
            <person name="Robert V."/>
            <person name="Roehrig J."/>
            <person name="Ruller R."/>
            <person name="Salamov A."/>
            <person name="Salih N.S."/>
            <person name="Samson R.A."/>
            <person name="Sandor E."/>
            <person name="Sanguinetti M."/>
            <person name="Schuetze T."/>
            <person name="Sepcic K."/>
            <person name="Shelest E."/>
            <person name="Sherlock G."/>
            <person name="Sophianopoulou V."/>
            <person name="Squina F.M."/>
            <person name="Sun H."/>
            <person name="Susca A."/>
            <person name="Todd R.B."/>
            <person name="Tsang A."/>
            <person name="Unkles S.E."/>
            <person name="van de Wiele N."/>
            <person name="van Rossen-Uffink D."/>
            <person name="Oliveira J.V."/>
            <person name="Vesth T.C."/>
            <person name="Visser J."/>
            <person name="Yu J.-H."/>
            <person name="Zhou M."/>
            <person name="Andersen M.R."/>
            <person name="Archer D.B."/>
            <person name="Baker S.E."/>
            <person name="Benoit I."/>
            <person name="Brakhage A.A."/>
            <person name="Braus G.H."/>
            <person name="Fischer R."/>
            <person name="Frisvad J.C."/>
            <person name="Goldman G.H."/>
            <person name="Houbraken J."/>
            <person name="Oakley B."/>
            <person name="Pocsi I."/>
            <person name="Scazzocchio C."/>
            <person name="Seiboth B."/>
            <person name="vanKuyk P.A."/>
            <person name="Wortman J."/>
            <person name="Dyer P.S."/>
            <person name="Grigoriev I.V."/>
        </authorList>
    </citation>
    <scope>NUCLEOTIDE SEQUENCE [LARGE SCALE GENOMIC DNA]</scope>
    <source>
        <strain evidence="4">CBS 583.65</strain>
    </source>
</reference>
<dbReference type="GeneID" id="63733173"/>
<dbReference type="VEuPathDB" id="FungiDB:ASPVEDRAFT_852084"/>
<dbReference type="SMART" id="SM00271">
    <property type="entry name" value="DnaJ"/>
    <property type="match status" value="1"/>
</dbReference>
<dbReference type="FunFam" id="1.10.287.110:FF:000073">
    <property type="entry name" value="DnaJ domain protein"/>
    <property type="match status" value="1"/>
</dbReference>
<dbReference type="PROSITE" id="PS00636">
    <property type="entry name" value="DNAJ_1"/>
    <property type="match status" value="1"/>
</dbReference>
<feature type="compositionally biased region" description="Basic and acidic residues" evidence="1">
    <location>
        <begin position="297"/>
        <end position="315"/>
    </location>
</feature>
<dbReference type="AlphaFoldDB" id="A0A1L9PVJ6"/>
<evidence type="ECO:0000313" key="4">
    <source>
        <dbReference type="Proteomes" id="UP000184073"/>
    </source>
</evidence>
<dbReference type="STRING" id="1036611.A0A1L9PVJ6"/>
<feature type="region of interest" description="Disordered" evidence="1">
    <location>
        <begin position="123"/>
        <end position="517"/>
    </location>
</feature>
<feature type="compositionally biased region" description="Basic and acidic residues" evidence="1">
    <location>
        <begin position="271"/>
        <end position="285"/>
    </location>
</feature>
<feature type="compositionally biased region" description="Basic and acidic residues" evidence="1">
    <location>
        <begin position="464"/>
        <end position="491"/>
    </location>
</feature>
<accession>A0A1L9PVJ6</accession>
<gene>
    <name evidence="3" type="ORF">ASPVEDRAFT_852084</name>
</gene>
<dbReference type="SUPFAM" id="SSF46565">
    <property type="entry name" value="Chaperone J-domain"/>
    <property type="match status" value="1"/>
</dbReference>
<dbReference type="CDD" id="cd06257">
    <property type="entry name" value="DnaJ"/>
    <property type="match status" value="1"/>
</dbReference>
<keyword evidence="4" id="KW-1185">Reference proteome</keyword>
<feature type="compositionally biased region" description="Basic and acidic residues" evidence="1">
    <location>
        <begin position="365"/>
        <end position="375"/>
    </location>
</feature>
<feature type="compositionally biased region" description="Basic and acidic residues" evidence="1">
    <location>
        <begin position="133"/>
        <end position="151"/>
    </location>
</feature>
<dbReference type="InterPro" id="IPR001623">
    <property type="entry name" value="DnaJ_domain"/>
</dbReference>
<feature type="domain" description="J" evidence="2">
    <location>
        <begin position="8"/>
        <end position="76"/>
    </location>
</feature>
<dbReference type="EMBL" id="KV878133">
    <property type="protein sequence ID" value="OJJ05455.1"/>
    <property type="molecule type" value="Genomic_DNA"/>
</dbReference>
<feature type="compositionally biased region" description="Basic and acidic residues" evidence="1">
    <location>
        <begin position="234"/>
        <end position="248"/>
    </location>
</feature>
<dbReference type="OrthoDB" id="10250354at2759"/>
<evidence type="ECO:0000313" key="3">
    <source>
        <dbReference type="EMBL" id="OJJ05455.1"/>
    </source>
</evidence>
<dbReference type="PANTHER" id="PTHR24074">
    <property type="entry name" value="CO-CHAPERONE PROTEIN DJLA"/>
    <property type="match status" value="1"/>
</dbReference>
<organism evidence="3 4">
    <name type="scientific">Aspergillus versicolor CBS 583.65</name>
    <dbReference type="NCBI Taxonomy" id="1036611"/>
    <lineage>
        <taxon>Eukaryota</taxon>
        <taxon>Fungi</taxon>
        <taxon>Dikarya</taxon>
        <taxon>Ascomycota</taxon>
        <taxon>Pezizomycotina</taxon>
        <taxon>Eurotiomycetes</taxon>
        <taxon>Eurotiomycetidae</taxon>
        <taxon>Eurotiales</taxon>
        <taxon>Aspergillaceae</taxon>
        <taxon>Aspergillus</taxon>
        <taxon>Aspergillus subgen. Nidulantes</taxon>
    </lineage>
</organism>
<dbReference type="InterPro" id="IPR050817">
    <property type="entry name" value="DjlA_DnaK_co-chaperone"/>
</dbReference>
<dbReference type="Gene3D" id="1.10.287.110">
    <property type="entry name" value="DnaJ domain"/>
    <property type="match status" value="1"/>
</dbReference>
<dbReference type="RefSeq" id="XP_040671217.1">
    <property type="nucleotide sequence ID" value="XM_040817662.1"/>
</dbReference>
<sequence>MAVLPDFDPYEALGVAKDATLTEIKSSHRKLVLKCHPDKIKDESQRSHAQDQFQKVQQAYECLSDETSRAKYDNKVKLAELKREMMSRGGSYSRSNTREYRDGRYYEERVPADPDVVFEDEARFAESPRPSSRKHEEYGARPRSRATEEKRRTKAHASSTARAAKEAAKEARESAKATRADRDKYRTKERRRQAHDKYGFVESDYSDSDSGRSEVLYYIPVKRPSDHKRHRDSKPRPTESSRRSKTHYDDDDYSDDYGHDKHDMQYSSARDYIRRSKETIAETDRRHRSSRSPLRYDSPEPEHSSRSRRSPRESRPPTSHHSSFEHLEPRVPSMPTAATFPGPMGSSSPRAAQPSKSSARPQSRSNRESTRRSEPVHMYTRLRGEKSDSGYASSSPTPETVDASPKPRYKSRPEPVIVEPSTGTPPPLRHSRTYSPPRPERQKPVRSTTYAYPPEASTSTRRPLYREVEKDPRQMEKEFRHAREVQPDIHYIRPQAAHSQSYHDKYAPPVGRRQSAY</sequence>
<dbReference type="PRINTS" id="PR00625">
    <property type="entry name" value="JDOMAIN"/>
</dbReference>